<name>A0A9J6FS22_HAELO</name>
<evidence type="ECO:0000256" key="4">
    <source>
        <dbReference type="ARBA" id="ARBA00022723"/>
    </source>
</evidence>
<dbReference type="OrthoDB" id="6427543at2759"/>
<dbReference type="GO" id="GO:0005886">
    <property type="term" value="C:plasma membrane"/>
    <property type="evidence" value="ECO:0007669"/>
    <property type="project" value="TreeGrafter"/>
</dbReference>
<dbReference type="GO" id="GO:0016485">
    <property type="term" value="P:protein processing"/>
    <property type="evidence" value="ECO:0007669"/>
    <property type="project" value="TreeGrafter"/>
</dbReference>
<evidence type="ECO:0000256" key="5">
    <source>
        <dbReference type="ARBA" id="ARBA00022801"/>
    </source>
</evidence>
<sequence length="641" mass="73638">MGAHSRAYRERTSGMMMLDVERFFRDYLRENEGRYHQFPGVFLHQAISLLPKCQSEEKDDKNLTYLRRLLEEYNLGGWPYRKAPRDADIVTISAFVDRDLGVFPFARVFLRKPFEDDRGYTVHVEAPSLTLKRYNLAYLSEPPENFTRKVALALSLVDSEKDIAERAADIALLENKLHNITTVPRFIEFQDRLKSLSQIDRKGKWNWKQYLTIVFQDIVKFDDNASVAVMSPDYVQELCASCKRDGHGNSVELRGLPPRGAHFPPSSQGCSPLLRLSHDDHLEFTSDRLQACMYMHGASLQARHALLRSDDLQQGEHFTASEALRLQHVEPRGGAEARHHGPPSVLFVVAGTLGDRHRRRQAGEHALRLPGQHRRHKHRRELLQLHRPASGTEPTARELPELQAGTMSVYWQTKPPKEDLDARYDHTALSPGHEYFFARNVLFIPHSNVAFLNDITKSIDPILYPLVLGEILRGMFGAVDRRGATVNHNLALATWWDADEMSKYSQLELCFEEQYYVAIRDLIGDNFETRMRLEENIADNAILGPLHDIYMKVLMSWNFAAGLKLPVDGRQLDMEQLFFILYAVGLCDNPNHKFWKRKLMFGEIPGKLRVNIPLMNFPKFSAAFGCARGFPMNPARKCMIW</sequence>
<organism evidence="10 11">
    <name type="scientific">Haemaphysalis longicornis</name>
    <name type="common">Bush tick</name>
    <dbReference type="NCBI Taxonomy" id="44386"/>
    <lineage>
        <taxon>Eukaryota</taxon>
        <taxon>Metazoa</taxon>
        <taxon>Ecdysozoa</taxon>
        <taxon>Arthropoda</taxon>
        <taxon>Chelicerata</taxon>
        <taxon>Arachnida</taxon>
        <taxon>Acari</taxon>
        <taxon>Parasitiformes</taxon>
        <taxon>Ixodida</taxon>
        <taxon>Ixodoidea</taxon>
        <taxon>Ixodidae</taxon>
        <taxon>Haemaphysalinae</taxon>
        <taxon>Haemaphysalis</taxon>
    </lineage>
</organism>
<dbReference type="VEuPathDB" id="VectorBase:HLOH_045036"/>
<accession>A0A9J6FS22</accession>
<dbReference type="InterPro" id="IPR024079">
    <property type="entry name" value="MetalloPept_cat_dom_sf"/>
</dbReference>
<keyword evidence="11" id="KW-1185">Reference proteome</keyword>
<feature type="domain" description="Peptidase M13 C-terminal" evidence="8">
    <location>
        <begin position="479"/>
        <end position="639"/>
    </location>
</feature>
<dbReference type="PANTHER" id="PTHR11733">
    <property type="entry name" value="ZINC METALLOPROTEASE FAMILY M13 NEPRILYSIN-RELATED"/>
    <property type="match status" value="1"/>
</dbReference>
<keyword evidence="4" id="KW-0479">Metal-binding</keyword>
<proteinExistence type="inferred from homology"/>
<dbReference type="InterPro" id="IPR018497">
    <property type="entry name" value="Peptidase_M13_C"/>
</dbReference>
<dbReference type="PANTHER" id="PTHR11733:SF241">
    <property type="entry name" value="GH26575P-RELATED"/>
    <property type="match status" value="1"/>
</dbReference>
<keyword evidence="6" id="KW-0862">Zinc</keyword>
<evidence type="ECO:0000256" key="7">
    <source>
        <dbReference type="ARBA" id="ARBA00023049"/>
    </source>
</evidence>
<dbReference type="Gene3D" id="1.10.1380.10">
    <property type="entry name" value="Neutral endopeptidase , domain2"/>
    <property type="match status" value="1"/>
</dbReference>
<dbReference type="GO" id="GO:0046872">
    <property type="term" value="F:metal ion binding"/>
    <property type="evidence" value="ECO:0007669"/>
    <property type="project" value="UniProtKB-KW"/>
</dbReference>
<dbReference type="SUPFAM" id="SSF55486">
    <property type="entry name" value="Metalloproteases ('zincins'), catalytic domain"/>
    <property type="match status" value="2"/>
</dbReference>
<evidence type="ECO:0000256" key="2">
    <source>
        <dbReference type="ARBA" id="ARBA00007357"/>
    </source>
</evidence>
<dbReference type="Gene3D" id="3.40.390.10">
    <property type="entry name" value="Collagenase (Catalytic Domain)"/>
    <property type="match status" value="1"/>
</dbReference>
<dbReference type="PROSITE" id="PS51885">
    <property type="entry name" value="NEPRILYSIN"/>
    <property type="match status" value="1"/>
</dbReference>
<gene>
    <name evidence="10" type="ORF">HPB48_021120</name>
</gene>
<keyword evidence="3" id="KW-0645">Protease</keyword>
<evidence type="ECO:0000256" key="3">
    <source>
        <dbReference type="ARBA" id="ARBA00022670"/>
    </source>
</evidence>
<comment type="caution">
    <text evidence="10">The sequence shown here is derived from an EMBL/GenBank/DDBJ whole genome shotgun (WGS) entry which is preliminary data.</text>
</comment>
<dbReference type="InterPro" id="IPR008753">
    <property type="entry name" value="Peptidase_M13_N"/>
</dbReference>
<feature type="domain" description="Peptidase M13 N-terminal" evidence="9">
    <location>
        <begin position="41"/>
        <end position="240"/>
    </location>
</feature>
<keyword evidence="7" id="KW-0482">Metalloprotease</keyword>
<dbReference type="Proteomes" id="UP000821853">
    <property type="component" value="Unassembled WGS sequence"/>
</dbReference>
<dbReference type="InterPro" id="IPR000718">
    <property type="entry name" value="Peptidase_M13"/>
</dbReference>
<evidence type="ECO:0000259" key="8">
    <source>
        <dbReference type="Pfam" id="PF01431"/>
    </source>
</evidence>
<dbReference type="Pfam" id="PF01431">
    <property type="entry name" value="Peptidase_M13"/>
    <property type="match status" value="1"/>
</dbReference>
<comment type="cofactor">
    <cofactor evidence="1">
        <name>Zn(2+)</name>
        <dbReference type="ChEBI" id="CHEBI:29105"/>
    </cofactor>
</comment>
<dbReference type="AlphaFoldDB" id="A0A9J6FS22"/>
<dbReference type="InterPro" id="IPR042089">
    <property type="entry name" value="Peptidase_M13_dom_2"/>
</dbReference>
<dbReference type="Pfam" id="PF05649">
    <property type="entry name" value="Peptidase_M13_N"/>
    <property type="match status" value="1"/>
</dbReference>
<dbReference type="GO" id="GO:0004222">
    <property type="term" value="F:metalloendopeptidase activity"/>
    <property type="evidence" value="ECO:0007669"/>
    <property type="project" value="InterPro"/>
</dbReference>
<evidence type="ECO:0000256" key="6">
    <source>
        <dbReference type="ARBA" id="ARBA00022833"/>
    </source>
</evidence>
<evidence type="ECO:0000313" key="10">
    <source>
        <dbReference type="EMBL" id="KAH9365571.1"/>
    </source>
</evidence>
<dbReference type="EMBL" id="JABSTR010000003">
    <property type="protein sequence ID" value="KAH9365571.1"/>
    <property type="molecule type" value="Genomic_DNA"/>
</dbReference>
<comment type="similarity">
    <text evidence="2">Belongs to the peptidase M13 family.</text>
</comment>
<evidence type="ECO:0000313" key="11">
    <source>
        <dbReference type="Proteomes" id="UP000821853"/>
    </source>
</evidence>
<evidence type="ECO:0000259" key="9">
    <source>
        <dbReference type="Pfam" id="PF05649"/>
    </source>
</evidence>
<reference evidence="10 11" key="1">
    <citation type="journal article" date="2020" name="Cell">
        <title>Large-Scale Comparative Analyses of Tick Genomes Elucidate Their Genetic Diversity and Vector Capacities.</title>
        <authorList>
            <consortium name="Tick Genome and Microbiome Consortium (TIGMIC)"/>
            <person name="Jia N."/>
            <person name="Wang J."/>
            <person name="Shi W."/>
            <person name="Du L."/>
            <person name="Sun Y."/>
            <person name="Zhan W."/>
            <person name="Jiang J.F."/>
            <person name="Wang Q."/>
            <person name="Zhang B."/>
            <person name="Ji P."/>
            <person name="Bell-Sakyi L."/>
            <person name="Cui X.M."/>
            <person name="Yuan T.T."/>
            <person name="Jiang B.G."/>
            <person name="Yang W.F."/>
            <person name="Lam T.T."/>
            <person name="Chang Q.C."/>
            <person name="Ding S.J."/>
            <person name="Wang X.J."/>
            <person name="Zhu J.G."/>
            <person name="Ruan X.D."/>
            <person name="Zhao L."/>
            <person name="Wei J.T."/>
            <person name="Ye R.Z."/>
            <person name="Que T.C."/>
            <person name="Du C.H."/>
            <person name="Zhou Y.H."/>
            <person name="Cheng J.X."/>
            <person name="Dai P.F."/>
            <person name="Guo W.B."/>
            <person name="Han X.H."/>
            <person name="Huang E.J."/>
            <person name="Li L.F."/>
            <person name="Wei W."/>
            <person name="Gao Y.C."/>
            <person name="Liu J.Z."/>
            <person name="Shao H.Z."/>
            <person name="Wang X."/>
            <person name="Wang C.C."/>
            <person name="Yang T.C."/>
            <person name="Huo Q.B."/>
            <person name="Li W."/>
            <person name="Chen H.Y."/>
            <person name="Chen S.E."/>
            <person name="Zhou L.G."/>
            <person name="Ni X.B."/>
            <person name="Tian J.H."/>
            <person name="Sheng Y."/>
            <person name="Liu T."/>
            <person name="Pan Y.S."/>
            <person name="Xia L.Y."/>
            <person name="Li J."/>
            <person name="Zhao F."/>
            <person name="Cao W.C."/>
        </authorList>
    </citation>
    <scope>NUCLEOTIDE SEQUENCE [LARGE SCALE GENOMIC DNA]</scope>
    <source>
        <strain evidence="10">HaeL-2018</strain>
    </source>
</reference>
<evidence type="ECO:0000256" key="1">
    <source>
        <dbReference type="ARBA" id="ARBA00001947"/>
    </source>
</evidence>
<keyword evidence="5" id="KW-0378">Hydrolase</keyword>
<protein>
    <submittedName>
        <fullName evidence="10">Uncharacterized protein</fullName>
    </submittedName>
</protein>